<organism evidence="1 2">
    <name type="scientific">Ligilactobacillus ruminis SPM0211</name>
    <dbReference type="NCBI Taxonomy" id="1040964"/>
    <lineage>
        <taxon>Bacteria</taxon>
        <taxon>Bacillati</taxon>
        <taxon>Bacillota</taxon>
        <taxon>Bacilli</taxon>
        <taxon>Lactobacillales</taxon>
        <taxon>Lactobacillaceae</taxon>
        <taxon>Ligilactobacillus</taxon>
    </lineage>
</organism>
<name>F7QYC4_9LACO</name>
<sequence>MQCLLNQRATLSVKFTAKLFLFISIMEGNYHAYAKKPDQICD</sequence>
<dbReference type="AlphaFoldDB" id="F7QYC4"/>
<gene>
    <name evidence="1" type="ORF">LRU_00411</name>
</gene>
<reference evidence="1 2" key="1">
    <citation type="journal article" date="2011" name="J. Bacteriol.">
        <title>Genome Sequence of Lactobacillus ruminis SPM0211, Isolated from a Fecal Sample from a Healthy Korean.</title>
        <authorList>
            <person name="Lee S."/>
            <person name="Cho Y.J."/>
            <person name="Lee A.H."/>
            <person name="Chun J."/>
            <person name="Ha N.J."/>
            <person name="Ko G."/>
        </authorList>
    </citation>
    <scope>NUCLEOTIDE SEQUENCE [LARGE SCALE GENOMIC DNA]</scope>
    <source>
        <strain evidence="1 2">SPM0211</strain>
    </source>
</reference>
<protein>
    <submittedName>
        <fullName evidence="1">Uncharacterized protein</fullName>
    </submittedName>
</protein>
<evidence type="ECO:0000313" key="1">
    <source>
        <dbReference type="EMBL" id="EGM53275.1"/>
    </source>
</evidence>
<proteinExistence type="predicted"/>
<dbReference type="EMBL" id="AFOJ01000002">
    <property type="protein sequence ID" value="EGM53275.1"/>
    <property type="molecule type" value="Genomic_DNA"/>
</dbReference>
<dbReference type="Proteomes" id="UP000002971">
    <property type="component" value="Unassembled WGS sequence"/>
</dbReference>
<accession>F7QYC4</accession>
<evidence type="ECO:0000313" key="2">
    <source>
        <dbReference type="Proteomes" id="UP000002971"/>
    </source>
</evidence>
<comment type="caution">
    <text evidence="1">The sequence shown here is derived from an EMBL/GenBank/DDBJ whole genome shotgun (WGS) entry which is preliminary data.</text>
</comment>